<reference evidence="5 6" key="1">
    <citation type="submission" date="2023-06" db="EMBL/GenBank/DDBJ databases">
        <title>Cellulomonas sp. MW4 Whole genome sequence.</title>
        <authorList>
            <person name="Park S."/>
        </authorList>
    </citation>
    <scope>NUCLEOTIDE SEQUENCE [LARGE SCALE GENOMIC DNA]</scope>
    <source>
        <strain evidence="5 6">MW4</strain>
    </source>
</reference>
<dbReference type="PANTHER" id="PTHR32308">
    <property type="entry name" value="LYASE BETA SUBUNIT, PUTATIVE (AFU_ORTHOLOGUE AFUA_4G13030)-RELATED"/>
    <property type="match status" value="1"/>
</dbReference>
<dbReference type="GO" id="GO:0016829">
    <property type="term" value="F:lyase activity"/>
    <property type="evidence" value="ECO:0007669"/>
    <property type="project" value="UniProtKB-KW"/>
</dbReference>
<dbReference type="EMBL" id="JAUCGQ010000003">
    <property type="protein sequence ID" value="MDM7856274.1"/>
    <property type="molecule type" value="Genomic_DNA"/>
</dbReference>
<sequence length="275" mass="28488">MTSLPTGPALLFCPADRTDRYAKAAQRADAVILDLEDAVAPDAKDAARRALVTGPALDPARTIVRVNAVGTADLAADLEALASTPYRVVMLAKASSASDVAALQGHDVVALVETPVGVLRVAEIAAAPNVVGLMWGAEDLLAALGGTSSRSPGGGYRDVAVHARSAVLLAARAHGKAAIDAVHLDLDDLDGLAAEAADAAASGFTATACLHPAQVPVVREAYRPSADEVAWARGVIEAARHERGVFRWDGRMVDEPVLRHAAELVRRAERLGARA</sequence>
<evidence type="ECO:0000256" key="1">
    <source>
        <dbReference type="ARBA" id="ARBA00001946"/>
    </source>
</evidence>
<dbReference type="Gene3D" id="3.20.20.60">
    <property type="entry name" value="Phosphoenolpyruvate-binding domains"/>
    <property type="match status" value="1"/>
</dbReference>
<proteinExistence type="predicted"/>
<dbReference type="PANTHER" id="PTHR32308:SF10">
    <property type="entry name" value="CITRATE LYASE SUBUNIT BETA"/>
    <property type="match status" value="1"/>
</dbReference>
<dbReference type="InterPro" id="IPR005000">
    <property type="entry name" value="Aldolase/citrate-lyase_domain"/>
</dbReference>
<keyword evidence="5" id="KW-0456">Lyase</keyword>
<name>A0ABT7SL68_9CELL</name>
<evidence type="ECO:0000313" key="6">
    <source>
        <dbReference type="Proteomes" id="UP001529338"/>
    </source>
</evidence>
<dbReference type="InterPro" id="IPR015813">
    <property type="entry name" value="Pyrv/PenolPyrv_kinase-like_dom"/>
</dbReference>
<dbReference type="RefSeq" id="WP_289456408.1">
    <property type="nucleotide sequence ID" value="NZ_JAUCGQ010000003.1"/>
</dbReference>
<dbReference type="Proteomes" id="UP001529338">
    <property type="component" value="Unassembled WGS sequence"/>
</dbReference>
<feature type="domain" description="HpcH/HpaI aldolase/citrate lyase" evidence="4">
    <location>
        <begin position="10"/>
        <end position="212"/>
    </location>
</feature>
<protein>
    <submittedName>
        <fullName evidence="5">CoA ester lyase</fullName>
    </submittedName>
</protein>
<keyword evidence="6" id="KW-1185">Reference proteome</keyword>
<dbReference type="Pfam" id="PF03328">
    <property type="entry name" value="HpcH_HpaI"/>
    <property type="match status" value="1"/>
</dbReference>
<dbReference type="PIRSF" id="PIRSF015582">
    <property type="entry name" value="Cit_lyase_B"/>
    <property type="match status" value="1"/>
</dbReference>
<evidence type="ECO:0000259" key="4">
    <source>
        <dbReference type="Pfam" id="PF03328"/>
    </source>
</evidence>
<dbReference type="InterPro" id="IPR011206">
    <property type="entry name" value="Citrate_lyase_beta/mcl1/mcl2"/>
</dbReference>
<keyword evidence="3" id="KW-0460">Magnesium</keyword>
<evidence type="ECO:0000313" key="5">
    <source>
        <dbReference type="EMBL" id="MDM7856274.1"/>
    </source>
</evidence>
<dbReference type="InterPro" id="IPR040442">
    <property type="entry name" value="Pyrv_kinase-like_dom_sf"/>
</dbReference>
<organism evidence="5 6">
    <name type="scientific">Cellulomonas alba</name>
    <dbReference type="NCBI Taxonomy" id="3053467"/>
    <lineage>
        <taxon>Bacteria</taxon>
        <taxon>Bacillati</taxon>
        <taxon>Actinomycetota</taxon>
        <taxon>Actinomycetes</taxon>
        <taxon>Micrococcales</taxon>
        <taxon>Cellulomonadaceae</taxon>
        <taxon>Cellulomonas</taxon>
    </lineage>
</organism>
<keyword evidence="2" id="KW-0479">Metal-binding</keyword>
<evidence type="ECO:0000256" key="3">
    <source>
        <dbReference type="ARBA" id="ARBA00022842"/>
    </source>
</evidence>
<comment type="cofactor">
    <cofactor evidence="1">
        <name>Mg(2+)</name>
        <dbReference type="ChEBI" id="CHEBI:18420"/>
    </cofactor>
</comment>
<accession>A0ABT7SL68</accession>
<gene>
    <name evidence="5" type="ORF">QRT04_15155</name>
</gene>
<evidence type="ECO:0000256" key="2">
    <source>
        <dbReference type="ARBA" id="ARBA00022723"/>
    </source>
</evidence>
<dbReference type="SUPFAM" id="SSF51621">
    <property type="entry name" value="Phosphoenolpyruvate/pyruvate domain"/>
    <property type="match status" value="1"/>
</dbReference>
<comment type="caution">
    <text evidence="5">The sequence shown here is derived from an EMBL/GenBank/DDBJ whole genome shotgun (WGS) entry which is preliminary data.</text>
</comment>